<gene>
    <name evidence="1" type="ORF">PUN28_015618</name>
</gene>
<dbReference type="Proteomes" id="UP001430953">
    <property type="component" value="Unassembled WGS sequence"/>
</dbReference>
<organism evidence="1 2">
    <name type="scientific">Cardiocondyla obscurior</name>
    <dbReference type="NCBI Taxonomy" id="286306"/>
    <lineage>
        <taxon>Eukaryota</taxon>
        <taxon>Metazoa</taxon>
        <taxon>Ecdysozoa</taxon>
        <taxon>Arthropoda</taxon>
        <taxon>Hexapoda</taxon>
        <taxon>Insecta</taxon>
        <taxon>Pterygota</taxon>
        <taxon>Neoptera</taxon>
        <taxon>Endopterygota</taxon>
        <taxon>Hymenoptera</taxon>
        <taxon>Apocrita</taxon>
        <taxon>Aculeata</taxon>
        <taxon>Formicoidea</taxon>
        <taxon>Formicidae</taxon>
        <taxon>Myrmicinae</taxon>
        <taxon>Cardiocondyla</taxon>
    </lineage>
</organism>
<evidence type="ECO:0000313" key="1">
    <source>
        <dbReference type="EMBL" id="KAL0107209.1"/>
    </source>
</evidence>
<comment type="caution">
    <text evidence="1">The sequence shown here is derived from an EMBL/GenBank/DDBJ whole genome shotgun (WGS) entry which is preliminary data.</text>
</comment>
<protein>
    <submittedName>
        <fullName evidence="1">Uncharacterized protein</fullName>
    </submittedName>
</protein>
<dbReference type="EMBL" id="JADYXP020000017">
    <property type="protein sequence ID" value="KAL0107209.1"/>
    <property type="molecule type" value="Genomic_DNA"/>
</dbReference>
<sequence>MRVTTFGNYLGIYEHSIRVVRRRWCAPANIRSALKRVPRRVSTVEHLMHRELPEQSRDELQRVRVHFNVLGFPFYEYQPSVILFNHKSST</sequence>
<dbReference type="AlphaFoldDB" id="A0AAW2EXL8"/>
<accession>A0AAW2EXL8</accession>
<name>A0AAW2EXL8_9HYME</name>
<reference evidence="1 2" key="1">
    <citation type="submission" date="2023-03" db="EMBL/GenBank/DDBJ databases">
        <title>High recombination rates correlate with genetic variation in Cardiocondyla obscurior ants.</title>
        <authorList>
            <person name="Errbii M."/>
        </authorList>
    </citation>
    <scope>NUCLEOTIDE SEQUENCE [LARGE SCALE GENOMIC DNA]</scope>
    <source>
        <strain evidence="1">Alpha-2009</strain>
        <tissue evidence="1">Whole body</tissue>
    </source>
</reference>
<keyword evidence="2" id="KW-1185">Reference proteome</keyword>
<evidence type="ECO:0000313" key="2">
    <source>
        <dbReference type="Proteomes" id="UP001430953"/>
    </source>
</evidence>
<proteinExistence type="predicted"/>